<protein>
    <submittedName>
        <fullName evidence="1">Uncharacterized protein</fullName>
    </submittedName>
</protein>
<keyword evidence="2" id="KW-1185">Reference proteome</keyword>
<accession>A0A521AN42</accession>
<name>A0A521AN42_9BACT</name>
<sequence>MVSNRLSQLLILFFLYSLTLLKSINDVGNWCMFLFYRPILKIFNISANYFLSSANLIINIRLQYYFRILSKDHKKRLLEKLFGNSIYRIRFTHRIKMKGWHPKFHQLLGLCNSPFNSNLSHLFPATAFFHFTG</sequence>
<organism evidence="1 2">
    <name type="scientific">Gracilimonas mengyeensis</name>
    <dbReference type="NCBI Taxonomy" id="1302730"/>
    <lineage>
        <taxon>Bacteria</taxon>
        <taxon>Pseudomonadati</taxon>
        <taxon>Balneolota</taxon>
        <taxon>Balneolia</taxon>
        <taxon>Balneolales</taxon>
        <taxon>Balneolaceae</taxon>
        <taxon>Gracilimonas</taxon>
    </lineage>
</organism>
<evidence type="ECO:0000313" key="2">
    <source>
        <dbReference type="Proteomes" id="UP000317557"/>
    </source>
</evidence>
<gene>
    <name evidence="1" type="ORF">SAMN06265219_101259</name>
</gene>
<dbReference type="EMBL" id="FXTP01000001">
    <property type="protein sequence ID" value="SMO36239.1"/>
    <property type="molecule type" value="Genomic_DNA"/>
</dbReference>
<reference evidence="1 2" key="1">
    <citation type="submission" date="2017-05" db="EMBL/GenBank/DDBJ databases">
        <authorList>
            <person name="Varghese N."/>
            <person name="Submissions S."/>
        </authorList>
    </citation>
    <scope>NUCLEOTIDE SEQUENCE [LARGE SCALE GENOMIC DNA]</scope>
    <source>
        <strain evidence="1 2">DSM 21985</strain>
    </source>
</reference>
<proteinExistence type="predicted"/>
<dbReference type="AlphaFoldDB" id="A0A521AN42"/>
<dbReference type="Proteomes" id="UP000317557">
    <property type="component" value="Unassembled WGS sequence"/>
</dbReference>
<evidence type="ECO:0000313" key="1">
    <source>
        <dbReference type="EMBL" id="SMO36239.1"/>
    </source>
</evidence>